<protein>
    <submittedName>
        <fullName evidence="1">Class I SAM-dependent methyltransferase</fullName>
        <ecNumber evidence="1">2.1.1.-</ecNumber>
    </submittedName>
</protein>
<dbReference type="SUPFAM" id="SSF53335">
    <property type="entry name" value="S-adenosyl-L-methionine-dependent methyltransferases"/>
    <property type="match status" value="1"/>
</dbReference>
<gene>
    <name evidence="1" type="ORF">AB6713_09840</name>
</gene>
<comment type="caution">
    <text evidence="1">The sequence shown here is derived from an EMBL/GenBank/DDBJ whole genome shotgun (WGS) entry which is preliminary data.</text>
</comment>
<evidence type="ECO:0000313" key="2">
    <source>
        <dbReference type="Proteomes" id="UP001566331"/>
    </source>
</evidence>
<evidence type="ECO:0000313" key="1">
    <source>
        <dbReference type="EMBL" id="MEZ0474912.1"/>
    </source>
</evidence>
<accession>A0ABV4HQ94</accession>
<dbReference type="GO" id="GO:0008168">
    <property type="term" value="F:methyltransferase activity"/>
    <property type="evidence" value="ECO:0007669"/>
    <property type="project" value="UniProtKB-KW"/>
</dbReference>
<dbReference type="GO" id="GO:0032259">
    <property type="term" value="P:methylation"/>
    <property type="evidence" value="ECO:0007669"/>
    <property type="project" value="UniProtKB-KW"/>
</dbReference>
<dbReference type="RefSeq" id="WP_370562362.1">
    <property type="nucleotide sequence ID" value="NZ_JBFWIB010000001.1"/>
</dbReference>
<dbReference type="Proteomes" id="UP001566331">
    <property type="component" value="Unassembled WGS sequence"/>
</dbReference>
<dbReference type="InterPro" id="IPR029063">
    <property type="entry name" value="SAM-dependent_MTases_sf"/>
</dbReference>
<dbReference type="Gene3D" id="3.40.50.150">
    <property type="entry name" value="Vaccinia Virus protein VP39"/>
    <property type="match status" value="1"/>
</dbReference>
<dbReference type="Pfam" id="PF13489">
    <property type="entry name" value="Methyltransf_23"/>
    <property type="match status" value="1"/>
</dbReference>
<proteinExistence type="predicted"/>
<dbReference type="EC" id="2.1.1.-" evidence="1"/>
<keyword evidence="1" id="KW-0489">Methyltransferase</keyword>
<keyword evidence="2" id="KW-1185">Reference proteome</keyword>
<reference evidence="1 2" key="1">
    <citation type="submission" date="2024-07" db="EMBL/GenBank/DDBJ databases">
        <title>Luteimonas salilacus sp. nov., isolated from the shore soil of Salt Lake in Tibet of China.</title>
        <authorList>
            <person name="Zhang X."/>
            <person name="Li A."/>
        </authorList>
    </citation>
    <scope>NUCLEOTIDE SEQUENCE [LARGE SCALE GENOMIC DNA]</scope>
    <source>
        <strain evidence="1 2">B3-2-R+30</strain>
    </source>
</reference>
<sequence>MTACPLCGAAPCAPEAPVQGRRYALCGDCGLTFMLPGDRSSAETERTLYDLHRNDPDDPGYRAFLDRLAQPLAARLRPGMRGLDYGVGPGPALPTMLAARGFPTAAYDPLYAADPVLLRRRYDFIACSETAEHFHDPAAEFARLDDLLRPGGWLGLMTQWRLPERPFAAWGYARDPTHVCFYQQCTLQWIARRHRWQLECPAPHIALFHKSAAQGMDHGSRLK</sequence>
<dbReference type="EMBL" id="JBFWIC010000011">
    <property type="protein sequence ID" value="MEZ0474912.1"/>
    <property type="molecule type" value="Genomic_DNA"/>
</dbReference>
<name>A0ABV4HQ94_9GAMM</name>
<keyword evidence="1" id="KW-0808">Transferase</keyword>
<organism evidence="1 2">
    <name type="scientific">Luteimonas salinilitoris</name>
    <dbReference type="NCBI Taxonomy" id="3237697"/>
    <lineage>
        <taxon>Bacteria</taxon>
        <taxon>Pseudomonadati</taxon>
        <taxon>Pseudomonadota</taxon>
        <taxon>Gammaproteobacteria</taxon>
        <taxon>Lysobacterales</taxon>
        <taxon>Lysobacteraceae</taxon>
        <taxon>Luteimonas</taxon>
    </lineage>
</organism>